<comment type="cofactor">
    <cofactor evidence="1">
        <name>FAD</name>
        <dbReference type="ChEBI" id="CHEBI:57692"/>
    </cofactor>
</comment>
<dbReference type="InterPro" id="IPR009075">
    <property type="entry name" value="AcylCo_DH/oxidase_C"/>
</dbReference>
<dbReference type="InterPro" id="IPR036250">
    <property type="entry name" value="AcylCo_DH-like_C"/>
</dbReference>
<dbReference type="InterPro" id="IPR013786">
    <property type="entry name" value="AcylCoA_DH/ox_N"/>
</dbReference>
<dbReference type="PANTHER" id="PTHR43884:SF12">
    <property type="entry name" value="ISOVALERYL-COA DEHYDROGENASE, MITOCHONDRIAL-RELATED"/>
    <property type="match status" value="1"/>
</dbReference>
<dbReference type="Pfam" id="PF02770">
    <property type="entry name" value="Acyl-CoA_dh_M"/>
    <property type="match status" value="1"/>
</dbReference>
<feature type="domain" description="Acyl-CoA dehydrogenase/oxidase C-terminal" evidence="12">
    <location>
        <begin position="234"/>
        <end position="380"/>
    </location>
</feature>
<feature type="domain" description="Acyl-CoA dehydrogenase/oxidase N-terminal" evidence="14">
    <location>
        <begin position="5"/>
        <end position="106"/>
    </location>
</feature>
<keyword evidence="16" id="KW-1185">Reference proteome</keyword>
<evidence type="ECO:0000259" key="13">
    <source>
        <dbReference type="Pfam" id="PF02770"/>
    </source>
</evidence>
<dbReference type="InterPro" id="IPR009100">
    <property type="entry name" value="AcylCoA_DH/oxidase_NM_dom_sf"/>
</dbReference>
<evidence type="ECO:0000256" key="8">
    <source>
        <dbReference type="ARBA" id="ARBA00065214"/>
    </source>
</evidence>
<dbReference type="EMBL" id="CABPRZ010000029">
    <property type="protein sequence ID" value="VVE54729.1"/>
    <property type="molecule type" value="Genomic_DNA"/>
</dbReference>
<dbReference type="InterPro" id="IPR006091">
    <property type="entry name" value="Acyl-CoA_Oxase/DH_mid-dom"/>
</dbReference>
<dbReference type="Proteomes" id="UP000414233">
    <property type="component" value="Unassembled WGS sequence"/>
</dbReference>
<evidence type="ECO:0000313" key="16">
    <source>
        <dbReference type="Proteomes" id="UP000414233"/>
    </source>
</evidence>
<dbReference type="Gene3D" id="2.40.110.10">
    <property type="entry name" value="Butyryl-CoA Dehydrogenase, subunit A, domain 2"/>
    <property type="match status" value="1"/>
</dbReference>
<evidence type="ECO:0000256" key="2">
    <source>
        <dbReference type="ARBA" id="ARBA00009347"/>
    </source>
</evidence>
<dbReference type="Gene3D" id="1.20.140.10">
    <property type="entry name" value="Butyryl-CoA Dehydrogenase, subunit A, domain 3"/>
    <property type="match status" value="1"/>
</dbReference>
<evidence type="ECO:0000256" key="10">
    <source>
        <dbReference type="ARBA" id="ARBA00068311"/>
    </source>
</evidence>
<sequence length="402" mass="43340">MYDLTPEQLNLQAKARELAQSVFAPTAANTDLTEQYPWDNVAQLRDAGFMGMTLPKNVGGRGLSYLDTVIVIEEMAKACATMGRITVEANMGAIGAIAKYGTEAQLRLAADLVLSGDKPAICVSEPNAGSAASEMTTRADKKGDDYILNGEKYWITGGGVSRLHLIFARVFDDGVEQGIGAFICVRDGNAPAELVVGRRLYAMGVRGIPETHLEFRDLKVHKSMLVMPPAGLKRGFASLMTAYNAQRVGAGTVALGIAQGAFEEGMAYLKSRHQFGRPIAEFQGLQWMLADMSTQLEAARLLLRSAASSGADFPDIDKAARAKIFAAETANKVTNDALQFYGSSGYGRHHPMERHVRDARMFTIAGGTAQILRTQVAATLLGMKLPQTRDGYLKAAEQARLS</sequence>
<keyword evidence="4" id="KW-0378">Hydrolase</keyword>
<gene>
    <name evidence="15" type="ORF">PTE30175_04853</name>
</gene>
<keyword evidence="5" id="KW-0274">FAD</keyword>
<dbReference type="InterPro" id="IPR046373">
    <property type="entry name" value="Acyl-CoA_Oxase/DH_mid-dom_sf"/>
</dbReference>
<dbReference type="Pfam" id="PF00441">
    <property type="entry name" value="Acyl-CoA_dh_1"/>
    <property type="match status" value="1"/>
</dbReference>
<evidence type="ECO:0000256" key="7">
    <source>
        <dbReference type="ARBA" id="ARBA00058152"/>
    </source>
</evidence>
<dbReference type="SUPFAM" id="SSF56645">
    <property type="entry name" value="Acyl-CoA dehydrogenase NM domain-like"/>
    <property type="match status" value="1"/>
</dbReference>
<comment type="function">
    <text evidence="7">Catalyzes the conversion 3-sulfinopropanoyl-CoA (3SP-CoA) to propanoyl-CoA by abstraction of sulfite. Does not show dehydrogenase activity.</text>
</comment>
<dbReference type="RefSeq" id="WP_150699607.1">
    <property type="nucleotide sequence ID" value="NZ_CABPRZ010000029.1"/>
</dbReference>
<dbReference type="InterPro" id="IPR050032">
    <property type="entry name" value="AcdA"/>
</dbReference>
<dbReference type="PIRSF" id="PIRSF016578">
    <property type="entry name" value="HsaA"/>
    <property type="match status" value="1"/>
</dbReference>
<evidence type="ECO:0000313" key="15">
    <source>
        <dbReference type="EMBL" id="VVE54729.1"/>
    </source>
</evidence>
<dbReference type="GO" id="GO:0003995">
    <property type="term" value="F:acyl-CoA dehydrogenase activity"/>
    <property type="evidence" value="ECO:0007669"/>
    <property type="project" value="TreeGrafter"/>
</dbReference>
<reference evidence="15 16" key="1">
    <citation type="submission" date="2019-08" db="EMBL/GenBank/DDBJ databases">
        <authorList>
            <person name="Peeters C."/>
        </authorList>
    </citation>
    <scope>NUCLEOTIDE SEQUENCE [LARGE SCALE GENOMIC DNA]</scope>
    <source>
        <strain evidence="15 16">LMG 30175</strain>
    </source>
</reference>
<evidence type="ECO:0000256" key="3">
    <source>
        <dbReference type="ARBA" id="ARBA00022630"/>
    </source>
</evidence>
<comment type="subunit">
    <text evidence="8">Homotrimer or homotetramer.</text>
</comment>
<name>A0A5E4Z0S7_9BURK</name>
<dbReference type="GO" id="GO:0016787">
    <property type="term" value="F:hydrolase activity"/>
    <property type="evidence" value="ECO:0007669"/>
    <property type="project" value="UniProtKB-KW"/>
</dbReference>
<dbReference type="EC" id="3.13.1.4" evidence="9"/>
<accession>A0A5E4Z0S7</accession>
<evidence type="ECO:0000256" key="1">
    <source>
        <dbReference type="ARBA" id="ARBA00001974"/>
    </source>
</evidence>
<dbReference type="NCBIfam" id="NF042439">
    <property type="entry name" value="SulpropCoADesulf"/>
    <property type="match status" value="1"/>
</dbReference>
<protein>
    <recommendedName>
        <fullName evidence="10">3-sulfinopropanoyl-CoA desulfinase</fullName>
        <ecNumber evidence="9">3.13.1.4</ecNumber>
    </recommendedName>
    <alternativeName>
        <fullName evidence="11">3-sulfinopropionyl coenzyme A desulfinase</fullName>
    </alternativeName>
</protein>
<dbReference type="Pfam" id="PF02771">
    <property type="entry name" value="Acyl-CoA_dh_N"/>
    <property type="match status" value="1"/>
</dbReference>
<evidence type="ECO:0000256" key="4">
    <source>
        <dbReference type="ARBA" id="ARBA00022801"/>
    </source>
</evidence>
<dbReference type="SUPFAM" id="SSF47203">
    <property type="entry name" value="Acyl-CoA dehydrogenase C-terminal domain-like"/>
    <property type="match status" value="1"/>
</dbReference>
<evidence type="ECO:0000256" key="5">
    <source>
        <dbReference type="ARBA" id="ARBA00022827"/>
    </source>
</evidence>
<dbReference type="Gene3D" id="1.10.540.10">
    <property type="entry name" value="Acyl-CoA dehydrogenase/oxidase, N-terminal domain"/>
    <property type="match status" value="1"/>
</dbReference>
<evidence type="ECO:0000256" key="9">
    <source>
        <dbReference type="ARBA" id="ARBA00066461"/>
    </source>
</evidence>
<organism evidence="15 16">
    <name type="scientific">Pandoraea terrae</name>
    <dbReference type="NCBI Taxonomy" id="1537710"/>
    <lineage>
        <taxon>Bacteria</taxon>
        <taxon>Pseudomonadati</taxon>
        <taxon>Pseudomonadota</taxon>
        <taxon>Betaproteobacteria</taxon>
        <taxon>Burkholderiales</taxon>
        <taxon>Burkholderiaceae</taxon>
        <taxon>Pandoraea</taxon>
    </lineage>
</organism>
<evidence type="ECO:0000259" key="12">
    <source>
        <dbReference type="Pfam" id="PF00441"/>
    </source>
</evidence>
<evidence type="ECO:0000256" key="11">
    <source>
        <dbReference type="ARBA" id="ARBA00075603"/>
    </source>
</evidence>
<feature type="domain" description="Acyl-CoA oxidase/dehydrogenase middle" evidence="13">
    <location>
        <begin position="120"/>
        <end position="217"/>
    </location>
</feature>
<comment type="similarity">
    <text evidence="2">Belongs to the acyl-CoA dehydrogenase family.</text>
</comment>
<keyword evidence="3" id="KW-0285">Flavoprotein</keyword>
<dbReference type="GO" id="GO:0050660">
    <property type="term" value="F:flavin adenine dinucleotide binding"/>
    <property type="evidence" value="ECO:0007669"/>
    <property type="project" value="InterPro"/>
</dbReference>
<comment type="catalytic activity">
    <reaction evidence="6">
        <text>3-sulfinopropanoyl-CoA + H2O = propanoyl-CoA + sulfite + H(+)</text>
        <dbReference type="Rhea" id="RHEA:41624"/>
        <dbReference type="ChEBI" id="CHEBI:15377"/>
        <dbReference type="ChEBI" id="CHEBI:15378"/>
        <dbReference type="ChEBI" id="CHEBI:17359"/>
        <dbReference type="ChEBI" id="CHEBI:57392"/>
        <dbReference type="ChEBI" id="CHEBI:78349"/>
        <dbReference type="EC" id="3.13.1.4"/>
    </reaction>
    <physiologicalReaction direction="left-to-right" evidence="6">
        <dbReference type="Rhea" id="RHEA:41625"/>
    </physiologicalReaction>
</comment>
<dbReference type="FunFam" id="1.20.140.10:FF:000004">
    <property type="entry name" value="Acyl-CoA dehydrogenase FadE25"/>
    <property type="match status" value="1"/>
</dbReference>
<evidence type="ECO:0000259" key="14">
    <source>
        <dbReference type="Pfam" id="PF02771"/>
    </source>
</evidence>
<proteinExistence type="inferred from homology"/>
<dbReference type="InterPro" id="IPR037069">
    <property type="entry name" value="AcylCoA_DH/ox_N_sf"/>
</dbReference>
<dbReference type="OrthoDB" id="9770681at2"/>
<dbReference type="PANTHER" id="PTHR43884">
    <property type="entry name" value="ACYL-COA DEHYDROGENASE"/>
    <property type="match status" value="1"/>
</dbReference>
<evidence type="ECO:0000256" key="6">
    <source>
        <dbReference type="ARBA" id="ARBA00052938"/>
    </source>
</evidence>
<dbReference type="AlphaFoldDB" id="A0A5E4Z0S7"/>